<dbReference type="RefSeq" id="WP_073107790.1">
    <property type="nucleotide sequence ID" value="NZ_FQZY01000019.1"/>
</dbReference>
<dbReference type="GO" id="GO:0003677">
    <property type="term" value="F:DNA binding"/>
    <property type="evidence" value="ECO:0007669"/>
    <property type="project" value="UniProtKB-KW"/>
</dbReference>
<sequence length="274" mass="31499">MYSIGEFSKIGSVSRKTLRYYDEIGLMSPAFVNQENHYRYYSDEQVYRILLISELKCYDLRLEQIKAILDSEDEHLLVHFLEQRIQELDNQMQENIRLKQCIEKKVQQIQSGGKLMDKNLVLEVGAEEYAPVLAVCRKAVIEISQISNVIGSVYEEIYKNGLKQNGPVMTFYADEEFHHEHANVEVCIPVEDSQSVQNCENVKLLAPGMCAVCVYTGPYSKLGEAYAAVLKWIDENHYEIASAPFDCYINSPQEVKSPEEFVTKVCFPIKQKEN</sequence>
<keyword evidence="5" id="KW-0175">Coiled coil</keyword>
<evidence type="ECO:0000259" key="6">
    <source>
        <dbReference type="PROSITE" id="PS50937"/>
    </source>
</evidence>
<dbReference type="InterPro" id="IPR000551">
    <property type="entry name" value="MerR-type_HTH_dom"/>
</dbReference>
<name>A0A1M6MK15_9FIRM</name>
<dbReference type="InterPro" id="IPR047057">
    <property type="entry name" value="MerR_fam"/>
</dbReference>
<evidence type="ECO:0000256" key="5">
    <source>
        <dbReference type="SAM" id="Coils"/>
    </source>
</evidence>
<evidence type="ECO:0000313" key="7">
    <source>
        <dbReference type="EMBL" id="SHJ83797.1"/>
    </source>
</evidence>
<dbReference type="InterPro" id="IPR029442">
    <property type="entry name" value="GyrI-like"/>
</dbReference>
<keyword evidence="2" id="KW-0805">Transcription regulation</keyword>
<gene>
    <name evidence="7" type="ORF">SAMN02745243_01500</name>
</gene>
<protein>
    <submittedName>
        <fullName evidence="7">DNA-binding transcriptional regulator, MerR family</fullName>
    </submittedName>
</protein>
<keyword evidence="8" id="KW-1185">Reference proteome</keyword>
<accession>A0A1M6MK15</accession>
<feature type="coiled-coil region" evidence="5">
    <location>
        <begin position="78"/>
        <end position="105"/>
    </location>
</feature>
<dbReference type="Pfam" id="PF06445">
    <property type="entry name" value="GyrI-like"/>
    <property type="match status" value="1"/>
</dbReference>
<dbReference type="CDD" id="cd01107">
    <property type="entry name" value="HTH_BmrR"/>
    <property type="match status" value="1"/>
</dbReference>
<dbReference type="Proteomes" id="UP000184301">
    <property type="component" value="Unassembled WGS sequence"/>
</dbReference>
<dbReference type="InterPro" id="IPR009061">
    <property type="entry name" value="DNA-bd_dom_put_sf"/>
</dbReference>
<keyword evidence="3 7" id="KW-0238">DNA-binding</keyword>
<dbReference type="SUPFAM" id="SSF46955">
    <property type="entry name" value="Putative DNA-binding domain"/>
    <property type="match status" value="1"/>
</dbReference>
<proteinExistence type="predicted"/>
<dbReference type="AlphaFoldDB" id="A0A1M6MK15"/>
<evidence type="ECO:0000256" key="4">
    <source>
        <dbReference type="ARBA" id="ARBA00023163"/>
    </source>
</evidence>
<keyword evidence="1" id="KW-0678">Repressor</keyword>
<evidence type="ECO:0000256" key="2">
    <source>
        <dbReference type="ARBA" id="ARBA00023015"/>
    </source>
</evidence>
<dbReference type="InterPro" id="IPR011256">
    <property type="entry name" value="Reg_factor_effector_dom_sf"/>
</dbReference>
<dbReference type="Gene3D" id="1.10.1660.10">
    <property type="match status" value="1"/>
</dbReference>
<dbReference type="SMART" id="SM00871">
    <property type="entry name" value="AraC_E_bind"/>
    <property type="match status" value="1"/>
</dbReference>
<keyword evidence="4" id="KW-0804">Transcription</keyword>
<reference evidence="7 8" key="1">
    <citation type="submission" date="2016-11" db="EMBL/GenBank/DDBJ databases">
        <authorList>
            <person name="Jaros S."/>
            <person name="Januszkiewicz K."/>
            <person name="Wedrychowicz H."/>
        </authorList>
    </citation>
    <scope>NUCLEOTIDE SEQUENCE [LARGE SCALE GENOMIC DNA]</scope>
    <source>
        <strain evidence="7 8">DSM 15480</strain>
    </source>
</reference>
<dbReference type="PROSITE" id="PS50937">
    <property type="entry name" value="HTH_MERR_2"/>
    <property type="match status" value="1"/>
</dbReference>
<dbReference type="PANTHER" id="PTHR30204">
    <property type="entry name" value="REDOX-CYCLING DRUG-SENSING TRANSCRIPTIONAL ACTIVATOR SOXR"/>
    <property type="match status" value="1"/>
</dbReference>
<dbReference type="SMART" id="SM00422">
    <property type="entry name" value="HTH_MERR"/>
    <property type="match status" value="1"/>
</dbReference>
<dbReference type="PANTHER" id="PTHR30204:SF69">
    <property type="entry name" value="MERR-FAMILY TRANSCRIPTIONAL REGULATOR"/>
    <property type="match status" value="1"/>
</dbReference>
<dbReference type="InterPro" id="IPR010499">
    <property type="entry name" value="AraC_E-bd"/>
</dbReference>
<dbReference type="GO" id="GO:0003700">
    <property type="term" value="F:DNA-binding transcription factor activity"/>
    <property type="evidence" value="ECO:0007669"/>
    <property type="project" value="InterPro"/>
</dbReference>
<evidence type="ECO:0000313" key="8">
    <source>
        <dbReference type="Proteomes" id="UP000184301"/>
    </source>
</evidence>
<dbReference type="EMBL" id="FQZY01000019">
    <property type="protein sequence ID" value="SHJ83797.1"/>
    <property type="molecule type" value="Genomic_DNA"/>
</dbReference>
<evidence type="ECO:0000256" key="1">
    <source>
        <dbReference type="ARBA" id="ARBA00022491"/>
    </source>
</evidence>
<dbReference type="Gene3D" id="3.20.80.10">
    <property type="entry name" value="Regulatory factor, effector binding domain"/>
    <property type="match status" value="1"/>
</dbReference>
<evidence type="ECO:0000256" key="3">
    <source>
        <dbReference type="ARBA" id="ARBA00023125"/>
    </source>
</evidence>
<organism evidence="7 8">
    <name type="scientific">Hespellia stercorisuis DSM 15480</name>
    <dbReference type="NCBI Taxonomy" id="1121950"/>
    <lineage>
        <taxon>Bacteria</taxon>
        <taxon>Bacillati</taxon>
        <taxon>Bacillota</taxon>
        <taxon>Clostridia</taxon>
        <taxon>Lachnospirales</taxon>
        <taxon>Lachnospiraceae</taxon>
        <taxon>Hespellia</taxon>
    </lineage>
</organism>
<feature type="domain" description="HTH merR-type" evidence="6">
    <location>
        <begin position="1"/>
        <end position="71"/>
    </location>
</feature>
<dbReference type="STRING" id="1121950.SAMN02745243_01500"/>
<dbReference type="OrthoDB" id="9773308at2"/>
<dbReference type="SUPFAM" id="SSF55136">
    <property type="entry name" value="Probable bacterial effector-binding domain"/>
    <property type="match status" value="1"/>
</dbReference>
<dbReference type="Pfam" id="PF13411">
    <property type="entry name" value="MerR_1"/>
    <property type="match status" value="1"/>
</dbReference>